<evidence type="ECO:0000256" key="3">
    <source>
        <dbReference type="ARBA" id="ARBA00022448"/>
    </source>
</evidence>
<dbReference type="GO" id="GO:0031966">
    <property type="term" value="C:mitochondrial membrane"/>
    <property type="evidence" value="ECO:0007669"/>
    <property type="project" value="UniProtKB-SubCell"/>
</dbReference>
<dbReference type="GO" id="GO:0015986">
    <property type="term" value="P:proton motive force-driven ATP synthesis"/>
    <property type="evidence" value="ECO:0007669"/>
    <property type="project" value="InterPro"/>
</dbReference>
<dbReference type="AlphaFoldDB" id="A0A6A6NT04"/>
<keyword evidence="7" id="KW-0496">Mitochondrion</keyword>
<evidence type="ECO:0000256" key="8">
    <source>
        <dbReference type="ARBA" id="ARBA00023136"/>
    </source>
</evidence>
<dbReference type="Pfam" id="PF04718">
    <property type="entry name" value="ATP-synt_G"/>
    <property type="match status" value="1"/>
</dbReference>
<evidence type="ECO:0000256" key="2">
    <source>
        <dbReference type="ARBA" id="ARBA00005699"/>
    </source>
</evidence>
<proteinExistence type="inferred from homology"/>
<evidence type="ECO:0000256" key="4">
    <source>
        <dbReference type="ARBA" id="ARBA00022547"/>
    </source>
</evidence>
<dbReference type="PANTHER" id="PTHR12386">
    <property type="entry name" value="ATP SYNTHASE SUBUNIT"/>
    <property type="match status" value="1"/>
</dbReference>
<dbReference type="GO" id="GO:0045259">
    <property type="term" value="C:proton-transporting ATP synthase complex"/>
    <property type="evidence" value="ECO:0007669"/>
    <property type="project" value="UniProtKB-KW"/>
</dbReference>
<keyword evidence="4" id="KW-0138">CF(0)</keyword>
<dbReference type="OrthoDB" id="437at2759"/>
<dbReference type="GO" id="GO:0015078">
    <property type="term" value="F:proton transmembrane transporter activity"/>
    <property type="evidence" value="ECO:0007669"/>
    <property type="project" value="InterPro"/>
</dbReference>
<keyword evidence="11" id="KW-1185">Reference proteome</keyword>
<protein>
    <submittedName>
        <fullName evidence="10">Mitochondrial ATP synthase g subunit-domain-containing protein</fullName>
    </submittedName>
</protein>
<comment type="subcellular location">
    <subcellularLocation>
        <location evidence="1">Mitochondrion membrane</location>
    </subcellularLocation>
</comment>
<evidence type="ECO:0000313" key="10">
    <source>
        <dbReference type="EMBL" id="KAF2454637.1"/>
    </source>
</evidence>
<organism evidence="10 11">
    <name type="scientific">Lineolata rhizophorae</name>
    <dbReference type="NCBI Taxonomy" id="578093"/>
    <lineage>
        <taxon>Eukaryota</taxon>
        <taxon>Fungi</taxon>
        <taxon>Dikarya</taxon>
        <taxon>Ascomycota</taxon>
        <taxon>Pezizomycotina</taxon>
        <taxon>Dothideomycetes</taxon>
        <taxon>Dothideomycetes incertae sedis</taxon>
        <taxon>Lineolatales</taxon>
        <taxon>Lineolataceae</taxon>
        <taxon>Lineolata</taxon>
    </lineage>
</organism>
<evidence type="ECO:0000256" key="7">
    <source>
        <dbReference type="ARBA" id="ARBA00023128"/>
    </source>
</evidence>
<evidence type="ECO:0000256" key="1">
    <source>
        <dbReference type="ARBA" id="ARBA00004325"/>
    </source>
</evidence>
<name>A0A6A6NT04_9PEZI</name>
<evidence type="ECO:0000313" key="11">
    <source>
        <dbReference type="Proteomes" id="UP000799766"/>
    </source>
</evidence>
<comment type="similarity">
    <text evidence="2">Belongs to the ATPase g subunit family.</text>
</comment>
<keyword evidence="9" id="KW-0066">ATP synthesis</keyword>
<dbReference type="Proteomes" id="UP000799766">
    <property type="component" value="Unassembled WGS sequence"/>
</dbReference>
<evidence type="ECO:0000256" key="9">
    <source>
        <dbReference type="ARBA" id="ARBA00023310"/>
    </source>
</evidence>
<keyword evidence="6" id="KW-0406">Ion transport</keyword>
<accession>A0A6A6NT04</accession>
<reference evidence="10" key="1">
    <citation type="journal article" date="2020" name="Stud. Mycol.">
        <title>101 Dothideomycetes genomes: a test case for predicting lifestyles and emergence of pathogens.</title>
        <authorList>
            <person name="Haridas S."/>
            <person name="Albert R."/>
            <person name="Binder M."/>
            <person name="Bloem J."/>
            <person name="Labutti K."/>
            <person name="Salamov A."/>
            <person name="Andreopoulos B."/>
            <person name="Baker S."/>
            <person name="Barry K."/>
            <person name="Bills G."/>
            <person name="Bluhm B."/>
            <person name="Cannon C."/>
            <person name="Castanera R."/>
            <person name="Culley D."/>
            <person name="Daum C."/>
            <person name="Ezra D."/>
            <person name="Gonzalez J."/>
            <person name="Henrissat B."/>
            <person name="Kuo A."/>
            <person name="Liang C."/>
            <person name="Lipzen A."/>
            <person name="Lutzoni F."/>
            <person name="Magnuson J."/>
            <person name="Mondo S."/>
            <person name="Nolan M."/>
            <person name="Ohm R."/>
            <person name="Pangilinan J."/>
            <person name="Park H.-J."/>
            <person name="Ramirez L."/>
            <person name="Alfaro M."/>
            <person name="Sun H."/>
            <person name="Tritt A."/>
            <person name="Yoshinaga Y."/>
            <person name="Zwiers L.-H."/>
            <person name="Turgeon B."/>
            <person name="Goodwin S."/>
            <person name="Spatafora J."/>
            <person name="Crous P."/>
            <person name="Grigoriev I."/>
        </authorList>
    </citation>
    <scope>NUCLEOTIDE SEQUENCE</scope>
    <source>
        <strain evidence="10">ATCC 16933</strain>
    </source>
</reference>
<evidence type="ECO:0000256" key="5">
    <source>
        <dbReference type="ARBA" id="ARBA00022781"/>
    </source>
</evidence>
<sequence>MTSFSIAAIVPPTIYYSKVGLELGKIVFESRKMSPPSLATFQSYFQPLLNALKNPRALASSTTSTASSLSPSAMLNQLRGLSTQQLASAGVVTAEVIGFFTVGEMLGRFKIVGYRSSDPHGHH</sequence>
<keyword evidence="3" id="KW-0813">Transport</keyword>
<evidence type="ECO:0000256" key="6">
    <source>
        <dbReference type="ARBA" id="ARBA00023065"/>
    </source>
</evidence>
<dbReference type="EMBL" id="MU001690">
    <property type="protein sequence ID" value="KAF2454637.1"/>
    <property type="molecule type" value="Genomic_DNA"/>
</dbReference>
<gene>
    <name evidence="10" type="ORF">BDY21DRAFT_290984</name>
</gene>
<dbReference type="InterPro" id="IPR006808">
    <property type="entry name" value="ATP_synth_F0_gsu_mt"/>
</dbReference>
<keyword evidence="5" id="KW-0375">Hydrogen ion transport</keyword>
<keyword evidence="8" id="KW-0472">Membrane</keyword>